<feature type="transmembrane region" description="Helical" evidence="2">
    <location>
        <begin position="41"/>
        <end position="59"/>
    </location>
</feature>
<gene>
    <name evidence="3" type="ORF">AK812_SmicGene34927</name>
</gene>
<keyword evidence="4" id="KW-1185">Reference proteome</keyword>
<accession>A0A1Q9CMS9</accession>
<dbReference type="Proteomes" id="UP000186817">
    <property type="component" value="Unassembled WGS sequence"/>
</dbReference>
<feature type="compositionally biased region" description="Basic and acidic residues" evidence="1">
    <location>
        <begin position="330"/>
        <end position="341"/>
    </location>
</feature>
<feature type="region of interest" description="Disordered" evidence="1">
    <location>
        <begin position="318"/>
        <end position="341"/>
    </location>
</feature>
<keyword evidence="2" id="KW-1133">Transmembrane helix</keyword>
<evidence type="ECO:0000256" key="1">
    <source>
        <dbReference type="SAM" id="MobiDB-lite"/>
    </source>
</evidence>
<organism evidence="3 4">
    <name type="scientific">Symbiodinium microadriaticum</name>
    <name type="common">Dinoflagellate</name>
    <name type="synonym">Zooxanthella microadriatica</name>
    <dbReference type="NCBI Taxonomy" id="2951"/>
    <lineage>
        <taxon>Eukaryota</taxon>
        <taxon>Sar</taxon>
        <taxon>Alveolata</taxon>
        <taxon>Dinophyceae</taxon>
        <taxon>Suessiales</taxon>
        <taxon>Symbiodiniaceae</taxon>
        <taxon>Symbiodinium</taxon>
    </lineage>
</organism>
<reference evidence="3 4" key="1">
    <citation type="submission" date="2016-02" db="EMBL/GenBank/DDBJ databases">
        <title>Genome analysis of coral dinoflagellate symbionts highlights evolutionary adaptations to a symbiotic lifestyle.</title>
        <authorList>
            <person name="Aranda M."/>
            <person name="Li Y."/>
            <person name="Liew Y.J."/>
            <person name="Baumgarten S."/>
            <person name="Simakov O."/>
            <person name="Wilson M."/>
            <person name="Piel J."/>
            <person name="Ashoor H."/>
            <person name="Bougouffa S."/>
            <person name="Bajic V.B."/>
            <person name="Ryu T."/>
            <person name="Ravasi T."/>
            <person name="Bayer T."/>
            <person name="Micklem G."/>
            <person name="Kim H."/>
            <person name="Bhak J."/>
            <person name="Lajeunesse T.C."/>
            <person name="Voolstra C.R."/>
        </authorList>
    </citation>
    <scope>NUCLEOTIDE SEQUENCE [LARGE SCALE GENOMIC DNA]</scope>
    <source>
        <strain evidence="3 4">CCMP2467</strain>
    </source>
</reference>
<keyword evidence="2" id="KW-0472">Membrane</keyword>
<evidence type="ECO:0000313" key="4">
    <source>
        <dbReference type="Proteomes" id="UP000186817"/>
    </source>
</evidence>
<comment type="caution">
    <text evidence="3">The sequence shown here is derived from an EMBL/GenBank/DDBJ whole genome shotgun (WGS) entry which is preliminary data.</text>
</comment>
<dbReference type="EMBL" id="LSRX01001058">
    <property type="protein sequence ID" value="OLP84216.1"/>
    <property type="molecule type" value="Genomic_DNA"/>
</dbReference>
<evidence type="ECO:0000313" key="3">
    <source>
        <dbReference type="EMBL" id="OLP84216.1"/>
    </source>
</evidence>
<evidence type="ECO:0000256" key="2">
    <source>
        <dbReference type="SAM" id="Phobius"/>
    </source>
</evidence>
<dbReference type="OrthoDB" id="436161at2759"/>
<dbReference type="AlphaFoldDB" id="A0A1Q9CMS9"/>
<name>A0A1Q9CMS9_SYMMI</name>
<protein>
    <submittedName>
        <fullName evidence="3">Uncharacterized protein</fullName>
    </submittedName>
</protein>
<sequence>MAVFCRTMVLFAGAALAVILFSTWSFIDRGYTVCDQSVKVWVPIFAMGHLEMFRSWALIRHMRQHMFRTHPQLPVKSVVYLVREHKHSGHGRWHLQEDVEKDLEIAKDARKVHSRPESLVIFNGAWNGKTATLEQQYRIFNSAVVAFGPHGTGFSNVIWMPCEERSVSQSVNQWSWGLTNEAPGDITMNSSTGSGLDMYRRLHVRLDPADMVTSMRWLRSLMSTHLVDSVTDLVPAIEKWEDAHRRYNQRKDCTALTEQQKMVSLLGLAPSDLQGHLELNPGRLTSYDLLRRDMVSFADTKRAFTATDGAVPMEVDALKGAKGPKGKGGKKGDGHQGKGGQKEDREYFICFKKGHLARDCWHTKEVTRIRVTPDGLHVRFV</sequence>
<proteinExistence type="predicted"/>
<keyword evidence="2" id="KW-0812">Transmembrane</keyword>